<comment type="caution">
    <text evidence="13">The sequence shown here is derived from an EMBL/GenBank/DDBJ whole genome shotgun (WGS) entry which is preliminary data.</text>
</comment>
<feature type="chain" id="PRO_5041981155" description="Mannan endo-1,6-alpha-mannosidase" evidence="12">
    <location>
        <begin position="29"/>
        <end position="474"/>
    </location>
</feature>
<dbReference type="Gene3D" id="1.50.10.20">
    <property type="match status" value="1"/>
</dbReference>
<keyword evidence="14" id="KW-1185">Reference proteome</keyword>
<evidence type="ECO:0000256" key="2">
    <source>
        <dbReference type="ARBA" id="ARBA00004308"/>
    </source>
</evidence>
<evidence type="ECO:0000256" key="8">
    <source>
        <dbReference type="ARBA" id="ARBA00023180"/>
    </source>
</evidence>
<dbReference type="InterPro" id="IPR005198">
    <property type="entry name" value="Glyco_hydro_76"/>
</dbReference>
<keyword evidence="7 11" id="KW-0472">Membrane</keyword>
<dbReference type="Proteomes" id="UP001285441">
    <property type="component" value="Unassembled WGS sequence"/>
</dbReference>
<evidence type="ECO:0000313" key="14">
    <source>
        <dbReference type="Proteomes" id="UP001285441"/>
    </source>
</evidence>
<gene>
    <name evidence="13" type="ORF">B0H63DRAFT_185056</name>
</gene>
<dbReference type="AlphaFoldDB" id="A0AAE0NQ40"/>
<reference evidence="13" key="1">
    <citation type="journal article" date="2023" name="Mol. Phylogenet. Evol.">
        <title>Genome-scale phylogeny and comparative genomics of the fungal order Sordariales.</title>
        <authorList>
            <person name="Hensen N."/>
            <person name="Bonometti L."/>
            <person name="Westerberg I."/>
            <person name="Brannstrom I.O."/>
            <person name="Guillou S."/>
            <person name="Cros-Aarteil S."/>
            <person name="Calhoun S."/>
            <person name="Haridas S."/>
            <person name="Kuo A."/>
            <person name="Mondo S."/>
            <person name="Pangilinan J."/>
            <person name="Riley R."/>
            <person name="LaButti K."/>
            <person name="Andreopoulos B."/>
            <person name="Lipzen A."/>
            <person name="Chen C."/>
            <person name="Yan M."/>
            <person name="Daum C."/>
            <person name="Ng V."/>
            <person name="Clum A."/>
            <person name="Steindorff A."/>
            <person name="Ohm R.A."/>
            <person name="Martin F."/>
            <person name="Silar P."/>
            <person name="Natvig D.O."/>
            <person name="Lalanne C."/>
            <person name="Gautier V."/>
            <person name="Ament-Velasquez S.L."/>
            <person name="Kruys A."/>
            <person name="Hutchinson M.I."/>
            <person name="Powell A.J."/>
            <person name="Barry K."/>
            <person name="Miller A.N."/>
            <person name="Grigoriev I.V."/>
            <person name="Debuchy R."/>
            <person name="Gladieux P."/>
            <person name="Hiltunen Thoren M."/>
            <person name="Johannesson H."/>
        </authorList>
    </citation>
    <scope>NUCLEOTIDE SEQUENCE</scope>
    <source>
        <strain evidence="13">CBS 232.78</strain>
    </source>
</reference>
<evidence type="ECO:0000256" key="1">
    <source>
        <dbReference type="ARBA" id="ARBA00001452"/>
    </source>
</evidence>
<evidence type="ECO:0000256" key="9">
    <source>
        <dbReference type="ARBA" id="ARBA00023295"/>
    </source>
</evidence>
<evidence type="ECO:0000256" key="3">
    <source>
        <dbReference type="ARBA" id="ARBA00009699"/>
    </source>
</evidence>
<evidence type="ECO:0000256" key="7">
    <source>
        <dbReference type="ARBA" id="ARBA00023136"/>
    </source>
</evidence>
<keyword evidence="11" id="KW-1133">Transmembrane helix</keyword>
<dbReference type="PANTHER" id="PTHR12145">
    <property type="entry name" value="MANNAN ENDO-1,6-ALPHA-MANNOSIDASE DCW1"/>
    <property type="match status" value="1"/>
</dbReference>
<keyword evidence="6 10" id="KW-0378">Hydrolase</keyword>
<dbReference type="InterPro" id="IPR014480">
    <property type="entry name" value="Mannan-1_6-alpha_mannosidase"/>
</dbReference>
<evidence type="ECO:0000256" key="4">
    <source>
        <dbReference type="ARBA" id="ARBA00012350"/>
    </source>
</evidence>
<feature type="transmembrane region" description="Helical" evidence="11">
    <location>
        <begin position="450"/>
        <end position="472"/>
    </location>
</feature>
<accession>A0AAE0NQ40</accession>
<dbReference type="FunFam" id="1.50.10.20:FF:000006">
    <property type="entry name" value="Mannan endo-1,6-alpha-mannosidase"/>
    <property type="match status" value="1"/>
</dbReference>
<evidence type="ECO:0000256" key="12">
    <source>
        <dbReference type="SAM" id="SignalP"/>
    </source>
</evidence>
<keyword evidence="8" id="KW-0325">Glycoprotein</keyword>
<dbReference type="SUPFAM" id="SSF48208">
    <property type="entry name" value="Six-hairpin glycosidases"/>
    <property type="match status" value="1"/>
</dbReference>
<reference evidence="13" key="2">
    <citation type="submission" date="2023-06" db="EMBL/GenBank/DDBJ databases">
        <authorList>
            <consortium name="Lawrence Berkeley National Laboratory"/>
            <person name="Haridas S."/>
            <person name="Hensen N."/>
            <person name="Bonometti L."/>
            <person name="Westerberg I."/>
            <person name="Brannstrom I.O."/>
            <person name="Guillou S."/>
            <person name="Cros-Aarteil S."/>
            <person name="Calhoun S."/>
            <person name="Kuo A."/>
            <person name="Mondo S."/>
            <person name="Pangilinan J."/>
            <person name="Riley R."/>
            <person name="LaButti K."/>
            <person name="Andreopoulos B."/>
            <person name="Lipzen A."/>
            <person name="Chen C."/>
            <person name="Yanf M."/>
            <person name="Daum C."/>
            <person name="Ng V."/>
            <person name="Clum A."/>
            <person name="Steindorff A."/>
            <person name="Ohm R."/>
            <person name="Martin F."/>
            <person name="Silar P."/>
            <person name="Natvig D."/>
            <person name="Lalanne C."/>
            <person name="Gautier V."/>
            <person name="Ament-velasquez S.L."/>
            <person name="Kruys A."/>
            <person name="Hutchinson M.I."/>
            <person name="Powell A.J."/>
            <person name="Barry K."/>
            <person name="Miller A.N."/>
            <person name="Grigoriev I.V."/>
            <person name="Debuchy R."/>
            <person name="Gladieux P."/>
            <person name="Thoren M.H."/>
            <person name="Johannesson H."/>
        </authorList>
    </citation>
    <scope>NUCLEOTIDE SEQUENCE</scope>
    <source>
        <strain evidence="13">CBS 232.78</strain>
    </source>
</reference>
<evidence type="ECO:0000313" key="13">
    <source>
        <dbReference type="EMBL" id="KAK3385594.1"/>
    </source>
</evidence>
<proteinExistence type="inferred from homology"/>
<dbReference type="GO" id="GO:0016052">
    <property type="term" value="P:carbohydrate catabolic process"/>
    <property type="evidence" value="ECO:0007669"/>
    <property type="project" value="InterPro"/>
</dbReference>
<dbReference type="GO" id="GO:0009272">
    <property type="term" value="P:fungal-type cell wall biogenesis"/>
    <property type="evidence" value="ECO:0007669"/>
    <property type="project" value="TreeGrafter"/>
</dbReference>
<dbReference type="Pfam" id="PF03663">
    <property type="entry name" value="Glyco_hydro_76"/>
    <property type="match status" value="1"/>
</dbReference>
<comment type="catalytic activity">
    <reaction evidence="1 10">
        <text>Random hydrolysis of (1-&gt;6)-alpha-D-mannosidic linkages in unbranched (1-&gt;6)-mannans.</text>
        <dbReference type="EC" id="3.2.1.101"/>
    </reaction>
</comment>
<dbReference type="InterPro" id="IPR008928">
    <property type="entry name" value="6-hairpin_glycosidase_sf"/>
</dbReference>
<organism evidence="13 14">
    <name type="scientific">Podospora didyma</name>
    <dbReference type="NCBI Taxonomy" id="330526"/>
    <lineage>
        <taxon>Eukaryota</taxon>
        <taxon>Fungi</taxon>
        <taxon>Dikarya</taxon>
        <taxon>Ascomycota</taxon>
        <taxon>Pezizomycotina</taxon>
        <taxon>Sordariomycetes</taxon>
        <taxon>Sordariomycetidae</taxon>
        <taxon>Sordariales</taxon>
        <taxon>Podosporaceae</taxon>
        <taxon>Podospora</taxon>
    </lineage>
</organism>
<name>A0AAE0NQ40_9PEZI</name>
<feature type="signal peptide" evidence="12">
    <location>
        <begin position="1"/>
        <end position="28"/>
    </location>
</feature>
<dbReference type="EC" id="3.2.1.101" evidence="4 10"/>
<comment type="subcellular location">
    <subcellularLocation>
        <location evidence="2">Endomembrane system</location>
    </subcellularLocation>
</comment>
<dbReference type="PIRSF" id="PIRSF016302">
    <property type="entry name" value="Man_a_manosd"/>
    <property type="match status" value="1"/>
</dbReference>
<keyword evidence="9 10" id="KW-0326">Glycosidase</keyword>
<evidence type="ECO:0000256" key="5">
    <source>
        <dbReference type="ARBA" id="ARBA00022729"/>
    </source>
</evidence>
<evidence type="ECO:0000256" key="11">
    <source>
        <dbReference type="SAM" id="Phobius"/>
    </source>
</evidence>
<evidence type="ECO:0000256" key="6">
    <source>
        <dbReference type="ARBA" id="ARBA00022801"/>
    </source>
</evidence>
<dbReference type="EMBL" id="JAULSW010000004">
    <property type="protein sequence ID" value="KAK3385594.1"/>
    <property type="molecule type" value="Genomic_DNA"/>
</dbReference>
<dbReference type="GO" id="GO:0008496">
    <property type="term" value="F:mannan endo-1,6-alpha-mannosidase activity"/>
    <property type="evidence" value="ECO:0007669"/>
    <property type="project" value="UniProtKB-UniRule"/>
</dbReference>
<keyword evidence="11" id="KW-0812">Transmembrane</keyword>
<dbReference type="GO" id="GO:0012505">
    <property type="term" value="C:endomembrane system"/>
    <property type="evidence" value="ECO:0007669"/>
    <property type="project" value="UniProtKB-SubCell"/>
</dbReference>
<sequence>MAALLRSSPASWLGGLLAAAYLFPTAQAIYYNIDTPDQIRQSARTLAYDMMLFYKGNQSGQIPGILPGPPTEHLGDYYWWEGGAMMGTYIDYWHLTGDDSYNAVVTQGMLHQVGEDQDYQPENHTASLGNDDQGFWGMSAMLAAEVGFPDPPPDQPQWLALAQAVFNTQADPARHDEYCGGGLRWQIPRLNAGFNYKNTIANACFFNLGARLARYTGNQTYSDWANKQFDWLYNVGYIHPTEYRVFDGGHIEENCTDINKAQFSYNAALLLHGSAFMYNYTDGTPEQDKWKNRIDKLLWSIKRDFFPDGIAFEMPCEGHGGCSPDMLSFKGYVHRWLAVVSQIAWYKRTEILDLLAGSTKAAVAQCTGGETGRRCGFYWSKGVYVDPAVDKTSGAGEAMNVLAAVSSLLIEETKPPHTNETGGTSKGDYAAGTHTTIKEPLRPITAGDRAGAAILTILILASGMGMFGYMSFGD</sequence>
<protein>
    <recommendedName>
        <fullName evidence="4 10">Mannan endo-1,6-alpha-mannosidase</fullName>
        <ecNumber evidence="4 10">3.2.1.101</ecNumber>
    </recommendedName>
</protein>
<dbReference type="PANTHER" id="PTHR12145:SF36">
    <property type="entry name" value="MANNAN ENDO-1,6-ALPHA-MANNOSIDASE DCW1"/>
    <property type="match status" value="1"/>
</dbReference>
<keyword evidence="5 12" id="KW-0732">Signal</keyword>
<evidence type="ECO:0000256" key="10">
    <source>
        <dbReference type="PIRNR" id="PIRNR016302"/>
    </source>
</evidence>
<comment type="similarity">
    <text evidence="3 10">Belongs to the glycosyl hydrolase 76 family.</text>
</comment>